<dbReference type="EMBL" id="MBFS01000661">
    <property type="protein sequence ID" value="PVV02000.1"/>
    <property type="molecule type" value="Genomic_DNA"/>
</dbReference>
<dbReference type="Pfam" id="PF05508">
    <property type="entry name" value="Ran-binding"/>
    <property type="match status" value="2"/>
</dbReference>
<dbReference type="PANTHER" id="PTHR31010:SF2">
    <property type="entry name" value="RAN-SPECIFIC GTPASE-ACTIVATING PROTEIN 30"/>
    <property type="match status" value="1"/>
</dbReference>
<feature type="compositionally biased region" description="Basic and acidic residues" evidence="1">
    <location>
        <begin position="586"/>
        <end position="603"/>
    </location>
</feature>
<feature type="compositionally biased region" description="Basic and acidic residues" evidence="1">
    <location>
        <begin position="133"/>
        <end position="142"/>
    </location>
</feature>
<comment type="caution">
    <text evidence="2">The sequence shown here is derived from an EMBL/GenBank/DDBJ whole genome shotgun (WGS) entry which is preliminary data.</text>
</comment>
<dbReference type="AlphaFoldDB" id="A0A2T9ZBR6"/>
<dbReference type="GO" id="GO:0005737">
    <property type="term" value="C:cytoplasm"/>
    <property type="evidence" value="ECO:0007669"/>
    <property type="project" value="TreeGrafter"/>
</dbReference>
<keyword evidence="3" id="KW-1185">Reference proteome</keyword>
<feature type="region of interest" description="Disordered" evidence="1">
    <location>
        <begin position="483"/>
        <end position="502"/>
    </location>
</feature>
<protein>
    <submittedName>
        <fullName evidence="2">Uncharacterized protein</fullName>
    </submittedName>
</protein>
<evidence type="ECO:0000313" key="2">
    <source>
        <dbReference type="EMBL" id="PVV02000.1"/>
    </source>
</evidence>
<gene>
    <name evidence="2" type="ORF">BB560_003556</name>
</gene>
<dbReference type="OrthoDB" id="512915at2759"/>
<dbReference type="GO" id="GO:0005634">
    <property type="term" value="C:nucleus"/>
    <property type="evidence" value="ECO:0007669"/>
    <property type="project" value="TreeGrafter"/>
</dbReference>
<dbReference type="Proteomes" id="UP000245609">
    <property type="component" value="Unassembled WGS sequence"/>
</dbReference>
<dbReference type="GO" id="GO:0030695">
    <property type="term" value="F:GTPase regulator activity"/>
    <property type="evidence" value="ECO:0007669"/>
    <property type="project" value="TreeGrafter"/>
</dbReference>
<evidence type="ECO:0000313" key="3">
    <source>
        <dbReference type="Proteomes" id="UP000245609"/>
    </source>
</evidence>
<feature type="region of interest" description="Disordered" evidence="1">
    <location>
        <begin position="579"/>
        <end position="603"/>
    </location>
</feature>
<feature type="region of interest" description="Disordered" evidence="1">
    <location>
        <begin position="693"/>
        <end position="756"/>
    </location>
</feature>
<dbReference type="PANTHER" id="PTHR31010">
    <property type="entry name" value="RAN-SPECIFIC GTPASE-ACTIVATING PROTEIN 30-RELATED"/>
    <property type="match status" value="1"/>
</dbReference>
<evidence type="ECO:0000256" key="1">
    <source>
        <dbReference type="SAM" id="MobiDB-lite"/>
    </source>
</evidence>
<proteinExistence type="predicted"/>
<feature type="compositionally biased region" description="Low complexity" evidence="1">
    <location>
        <begin position="693"/>
        <end position="705"/>
    </location>
</feature>
<reference evidence="2 3" key="1">
    <citation type="journal article" date="2018" name="MBio">
        <title>Comparative Genomics Reveals the Core Gene Toolbox for the Fungus-Insect Symbiosis.</title>
        <authorList>
            <person name="Wang Y."/>
            <person name="Stata M."/>
            <person name="Wang W."/>
            <person name="Stajich J.E."/>
            <person name="White M.M."/>
            <person name="Moncalvo J.M."/>
        </authorList>
    </citation>
    <scope>NUCLEOTIDE SEQUENCE [LARGE SCALE GENOMIC DNA]</scope>
    <source>
        <strain evidence="2 3">SC-DP-2</strain>
    </source>
</reference>
<dbReference type="InterPro" id="IPR008812">
    <property type="entry name" value="Ran_GTP-bd-rel"/>
</dbReference>
<name>A0A2T9ZBR6_9FUNG</name>
<feature type="compositionally biased region" description="Polar residues" evidence="1">
    <location>
        <begin position="730"/>
        <end position="748"/>
    </location>
</feature>
<feature type="region of interest" description="Disordered" evidence="1">
    <location>
        <begin position="116"/>
        <end position="147"/>
    </location>
</feature>
<organism evidence="2 3">
    <name type="scientific">Smittium megazygosporum</name>
    <dbReference type="NCBI Taxonomy" id="133381"/>
    <lineage>
        <taxon>Eukaryota</taxon>
        <taxon>Fungi</taxon>
        <taxon>Fungi incertae sedis</taxon>
        <taxon>Zoopagomycota</taxon>
        <taxon>Kickxellomycotina</taxon>
        <taxon>Harpellomycetes</taxon>
        <taxon>Harpellales</taxon>
        <taxon>Legeriomycetaceae</taxon>
        <taxon>Smittium</taxon>
    </lineage>
</organism>
<accession>A0A2T9ZBR6</accession>
<sequence length="756" mass="84339">MESFFSNIAVQTAALVGKAAFGAAGTLALKHVSEYIKKVPKAESKKSELLYLRSLLETKLKVITPAMDLIEIMVARGHSSMKTILPLNHSLKRDINKFIAKLDKLEARIGNQDYQEPKELKKHNKDLLASGKTNRESQKKTSSDSLFGQNKLSSNLVYSSASSDSEVELSNNDSNTEYIGQVCTEMKRLLEKIDQAVPLLNLSLATSGINLASSIPSAISTSRLLQASSFIHRASLDFEAAVNPDTFGSRKYSKLSKKCPTKASKKPFFSDKYLSNSNKGSGWKKSSVSAFSTTSRPPEPPIDILVGHPFDLKLYSLFSGSSRTNSLYNFTWKEQYPRCQIKLVRNILYDPPVPNLSKKSSNDYHTKANSEREFISQQKNKNESEHFFYSLVCTENLNDGRYHENIDFSLQESSTVFIPGKSISLNIKNIKNLYYSSSGSLLNIEGSNSPVLVLKVKKADFIAQGNKLSKSFMKLSLNSQQNLESEDESDYSSDNGQSFDQESKSHEFDGFYWFALETENILDDYVSSSSQSSSDSDSSFASDFSSDSYLEAKSAHSSLSNTSSFESLSFKLSNKTRNIKRKERKNRTSELGHRSSRDTIDTENEKDNIYISKETKVSQLPHFSIEEWNQSGLSLLECMLKLAGLEMTLQTSHLNVTDQTLHLFLSDISSVSETQKPSLKTSFLLSSSNIKSNIPSTPSVSSSKSHLISTPSRNSRNRSTEEDREGPSTFPVSRSKSKLLSQIQPSNTETKKQNIE</sequence>